<feature type="compositionally biased region" description="Polar residues" evidence="1">
    <location>
        <begin position="33"/>
        <end position="42"/>
    </location>
</feature>
<name>A0AA47P7T1_MERPO</name>
<feature type="region of interest" description="Disordered" evidence="1">
    <location>
        <begin position="20"/>
        <end position="55"/>
    </location>
</feature>
<comment type="caution">
    <text evidence="2">The sequence shown here is derived from an EMBL/GenBank/DDBJ whole genome shotgun (WGS) entry which is preliminary data.</text>
</comment>
<reference evidence="2" key="1">
    <citation type="journal article" date="2023" name="Front. Mar. Sci.">
        <title>A new Merluccius polli reference genome to investigate the effects of global change in West African waters.</title>
        <authorList>
            <person name="Mateo J.L."/>
            <person name="Blanco-Fernandez C."/>
            <person name="Garcia-Vazquez E."/>
            <person name="Machado-Schiaffino G."/>
        </authorList>
    </citation>
    <scope>NUCLEOTIDE SEQUENCE</scope>
    <source>
        <strain evidence="2">C29</strain>
        <tissue evidence="2">Fin</tissue>
    </source>
</reference>
<proteinExistence type="predicted"/>
<dbReference type="Proteomes" id="UP001174136">
    <property type="component" value="Unassembled WGS sequence"/>
</dbReference>
<dbReference type="EMBL" id="JAOPHQ010001459">
    <property type="protein sequence ID" value="KAK0150588.1"/>
    <property type="molecule type" value="Genomic_DNA"/>
</dbReference>
<protein>
    <submittedName>
        <fullName evidence="2">Uncharacterized protein</fullName>
    </submittedName>
</protein>
<evidence type="ECO:0000313" key="2">
    <source>
        <dbReference type="EMBL" id="KAK0150588.1"/>
    </source>
</evidence>
<organism evidence="2 3">
    <name type="scientific">Merluccius polli</name>
    <name type="common">Benguela hake</name>
    <name type="synonym">Merluccius cadenati</name>
    <dbReference type="NCBI Taxonomy" id="89951"/>
    <lineage>
        <taxon>Eukaryota</taxon>
        <taxon>Metazoa</taxon>
        <taxon>Chordata</taxon>
        <taxon>Craniata</taxon>
        <taxon>Vertebrata</taxon>
        <taxon>Euteleostomi</taxon>
        <taxon>Actinopterygii</taxon>
        <taxon>Neopterygii</taxon>
        <taxon>Teleostei</taxon>
        <taxon>Neoteleostei</taxon>
        <taxon>Acanthomorphata</taxon>
        <taxon>Zeiogadaria</taxon>
        <taxon>Gadariae</taxon>
        <taxon>Gadiformes</taxon>
        <taxon>Gadoidei</taxon>
        <taxon>Merlucciidae</taxon>
        <taxon>Merluccius</taxon>
    </lineage>
</organism>
<evidence type="ECO:0000256" key="1">
    <source>
        <dbReference type="SAM" id="MobiDB-lite"/>
    </source>
</evidence>
<gene>
    <name evidence="2" type="ORF">N1851_008312</name>
</gene>
<sequence>MDSDLEVLILIPAALHSAANRASESWRSRSDGANRTTSSAKSSDPILRSPNRTPSTPWLRLEILSIKIMNRIVTATAALRLACRYLPAASGVPQAKKVL</sequence>
<accession>A0AA47P7T1</accession>
<dbReference type="AlphaFoldDB" id="A0AA47P7T1"/>
<keyword evidence="3" id="KW-1185">Reference proteome</keyword>
<evidence type="ECO:0000313" key="3">
    <source>
        <dbReference type="Proteomes" id="UP001174136"/>
    </source>
</evidence>